<accession>A0AAD5NWE9</accession>
<dbReference type="AlphaFoldDB" id="A0AAD5NWE9"/>
<dbReference type="Proteomes" id="UP001064489">
    <property type="component" value="Chromosome 3"/>
</dbReference>
<sequence>MESSSDTVRGAAAVAMEFPATDAATGRTQLHLKNSRGYLLGKRKAKGKSQGGRVCKKGTRNDACGGEQWIPIAQGLPWTTVEQEIVLLFKCLIKPLVKENTRPIDLKLHNDVWEVELSEFDHKVSLLLTTQNNNNNCDTTFKRILTSREIFEKLQVDNGRDRIRIVVQHCLLSPN</sequence>
<reference evidence="1" key="2">
    <citation type="submission" date="2023-02" db="EMBL/GenBank/DDBJ databases">
        <authorList>
            <person name="Swenson N.G."/>
            <person name="Wegrzyn J.L."/>
            <person name="Mcevoy S.L."/>
        </authorList>
    </citation>
    <scope>NUCLEOTIDE SEQUENCE</scope>
    <source>
        <strain evidence="1">91603</strain>
        <tissue evidence="1">Leaf</tissue>
    </source>
</reference>
<comment type="caution">
    <text evidence="1">The sequence shown here is derived from an EMBL/GenBank/DDBJ whole genome shotgun (WGS) entry which is preliminary data.</text>
</comment>
<organism evidence="1 2">
    <name type="scientific">Acer negundo</name>
    <name type="common">Box elder</name>
    <dbReference type="NCBI Taxonomy" id="4023"/>
    <lineage>
        <taxon>Eukaryota</taxon>
        <taxon>Viridiplantae</taxon>
        <taxon>Streptophyta</taxon>
        <taxon>Embryophyta</taxon>
        <taxon>Tracheophyta</taxon>
        <taxon>Spermatophyta</taxon>
        <taxon>Magnoliopsida</taxon>
        <taxon>eudicotyledons</taxon>
        <taxon>Gunneridae</taxon>
        <taxon>Pentapetalae</taxon>
        <taxon>rosids</taxon>
        <taxon>malvids</taxon>
        <taxon>Sapindales</taxon>
        <taxon>Sapindaceae</taxon>
        <taxon>Hippocastanoideae</taxon>
        <taxon>Acereae</taxon>
        <taxon>Acer</taxon>
    </lineage>
</organism>
<reference evidence="1" key="1">
    <citation type="journal article" date="2022" name="Plant J.">
        <title>Strategies of tolerance reflected in two North American maple genomes.</title>
        <authorList>
            <person name="McEvoy S.L."/>
            <person name="Sezen U.U."/>
            <person name="Trouern-Trend A."/>
            <person name="McMahon S.M."/>
            <person name="Schaberg P.G."/>
            <person name="Yang J."/>
            <person name="Wegrzyn J.L."/>
            <person name="Swenson N.G."/>
        </authorList>
    </citation>
    <scope>NUCLEOTIDE SEQUENCE</scope>
    <source>
        <strain evidence="1">91603</strain>
    </source>
</reference>
<protein>
    <submittedName>
        <fullName evidence="1">Uncharacterized protein</fullName>
    </submittedName>
</protein>
<name>A0AAD5NWE9_ACENE</name>
<evidence type="ECO:0000313" key="1">
    <source>
        <dbReference type="EMBL" id="KAI9186931.1"/>
    </source>
</evidence>
<keyword evidence="2" id="KW-1185">Reference proteome</keyword>
<dbReference type="EMBL" id="JAJSOW010000100">
    <property type="protein sequence ID" value="KAI9186931.1"/>
    <property type="molecule type" value="Genomic_DNA"/>
</dbReference>
<evidence type="ECO:0000313" key="2">
    <source>
        <dbReference type="Proteomes" id="UP001064489"/>
    </source>
</evidence>
<gene>
    <name evidence="1" type="ORF">LWI28_022439</name>
</gene>
<proteinExistence type="predicted"/>